<evidence type="ECO:0000313" key="2">
    <source>
        <dbReference type="EMBL" id="EUC66005.1"/>
    </source>
</evidence>
<dbReference type="GO" id="GO:0007165">
    <property type="term" value="P:signal transduction"/>
    <property type="evidence" value="ECO:0007669"/>
    <property type="project" value="TreeGrafter"/>
</dbReference>
<keyword evidence="2" id="KW-0418">Kinase</keyword>
<evidence type="ECO:0000313" key="3">
    <source>
        <dbReference type="Proteomes" id="UP000030108"/>
    </source>
</evidence>
<comment type="caution">
    <text evidence="2">The sequence shown here is derived from an EMBL/GenBank/DDBJ whole genome shotgun (WGS) entry which is preliminary data.</text>
</comment>
<feature type="non-terminal residue" evidence="2">
    <location>
        <position position="233"/>
    </location>
</feature>
<gene>
    <name evidence="2" type="ORF">RSOL_505030</name>
</gene>
<dbReference type="Gene3D" id="1.10.510.10">
    <property type="entry name" value="Transferase(Phosphotransferase) domain 1"/>
    <property type="match status" value="1"/>
</dbReference>
<dbReference type="Proteomes" id="UP000030108">
    <property type="component" value="Unassembled WGS sequence"/>
</dbReference>
<reference evidence="3" key="1">
    <citation type="journal article" date="2014" name="Genome Announc.">
        <title>Draft genome sequence of the plant-pathogenic soil fungus Rhizoctonia solani anastomosis group 3 strain Rhs1AP.</title>
        <authorList>
            <person name="Cubeta M.A."/>
            <person name="Thomas E."/>
            <person name="Dean R.A."/>
            <person name="Jabaji S."/>
            <person name="Neate S.M."/>
            <person name="Tavantzis S."/>
            <person name="Toda T."/>
            <person name="Vilgalys R."/>
            <person name="Bharathan N."/>
            <person name="Fedorova-Abrams N."/>
            <person name="Pakala S.B."/>
            <person name="Pakala S.M."/>
            <person name="Zafar N."/>
            <person name="Joardar V."/>
            <person name="Losada L."/>
            <person name="Nierman W.C."/>
        </authorList>
    </citation>
    <scope>NUCLEOTIDE SEQUENCE [LARGE SCALE GENOMIC DNA]</scope>
    <source>
        <strain evidence="3">AG-3</strain>
    </source>
</reference>
<dbReference type="EMBL" id="JATN01000310">
    <property type="protein sequence ID" value="EUC66005.1"/>
    <property type="molecule type" value="Genomic_DNA"/>
</dbReference>
<dbReference type="InterPro" id="IPR011009">
    <property type="entry name" value="Kinase-like_dom_sf"/>
</dbReference>
<dbReference type="PANTHER" id="PTHR23257:SF892">
    <property type="entry name" value="INACTIVE SERINE_THREONINE-PROTEIN KINASE DDB_G0278909-RELATED"/>
    <property type="match status" value="1"/>
</dbReference>
<dbReference type="GO" id="GO:0005737">
    <property type="term" value="C:cytoplasm"/>
    <property type="evidence" value="ECO:0007669"/>
    <property type="project" value="TreeGrafter"/>
</dbReference>
<organism evidence="2 3">
    <name type="scientific">Rhizoctonia solani AG-3 Rhs1AP</name>
    <dbReference type="NCBI Taxonomy" id="1086054"/>
    <lineage>
        <taxon>Eukaryota</taxon>
        <taxon>Fungi</taxon>
        <taxon>Dikarya</taxon>
        <taxon>Basidiomycota</taxon>
        <taxon>Agaricomycotina</taxon>
        <taxon>Agaricomycetes</taxon>
        <taxon>Cantharellales</taxon>
        <taxon>Ceratobasidiaceae</taxon>
        <taxon>Rhizoctonia</taxon>
    </lineage>
</organism>
<dbReference type="InterPro" id="IPR000719">
    <property type="entry name" value="Prot_kinase_dom"/>
</dbReference>
<dbReference type="PANTHER" id="PTHR23257">
    <property type="entry name" value="SERINE-THREONINE PROTEIN KINASE"/>
    <property type="match status" value="1"/>
</dbReference>
<dbReference type="GO" id="GO:0004672">
    <property type="term" value="F:protein kinase activity"/>
    <property type="evidence" value="ECO:0007669"/>
    <property type="project" value="InterPro"/>
</dbReference>
<dbReference type="InterPro" id="IPR001245">
    <property type="entry name" value="Ser-Thr/Tyr_kinase_cat_dom"/>
</dbReference>
<keyword evidence="2" id="KW-0808">Transferase</keyword>
<sequence length="233" mass="25862">MTQIKHVCNELEKLGVDLHSMNQKIDIMSQKVEGIEESLEVVKLLVPECDHTLPFYGIGMDSYINCLHLYMVSPLMQNCNAVTYLERKRNEPGMKANILQIATDAAMGLQYLHGLNPLVVHSGMEGSNILITDHDRDCPPIDWLITAGTLQLPPLDDDRICSKILIRLDPLDPMGGGVARIGHGAWIVLFATGSPKDSQWLAPEMIQEVAVPLETAMDVWGWAMATLEVSFQT</sequence>
<dbReference type="Pfam" id="PF07714">
    <property type="entry name" value="PK_Tyr_Ser-Thr"/>
    <property type="match status" value="1"/>
</dbReference>
<name>X8JPV7_9AGAM</name>
<dbReference type="OrthoDB" id="346907at2759"/>
<dbReference type="GO" id="GO:0005524">
    <property type="term" value="F:ATP binding"/>
    <property type="evidence" value="ECO:0007669"/>
    <property type="project" value="InterPro"/>
</dbReference>
<dbReference type="AlphaFoldDB" id="X8JPV7"/>
<accession>X8JPV7</accession>
<feature type="domain" description="Protein kinase" evidence="1">
    <location>
        <begin position="1"/>
        <end position="233"/>
    </location>
</feature>
<protein>
    <submittedName>
        <fullName evidence="2">Tyrosine kinase</fullName>
    </submittedName>
</protein>
<dbReference type="InterPro" id="IPR050167">
    <property type="entry name" value="Ser_Thr_protein_kinase"/>
</dbReference>
<dbReference type="PROSITE" id="PS50011">
    <property type="entry name" value="PROTEIN_KINASE_DOM"/>
    <property type="match status" value="1"/>
</dbReference>
<evidence type="ECO:0000259" key="1">
    <source>
        <dbReference type="PROSITE" id="PS50011"/>
    </source>
</evidence>
<dbReference type="SUPFAM" id="SSF56112">
    <property type="entry name" value="Protein kinase-like (PK-like)"/>
    <property type="match status" value="1"/>
</dbReference>
<proteinExistence type="predicted"/>